<feature type="chain" id="PRO_5047526516" evidence="2">
    <location>
        <begin position="30"/>
        <end position="98"/>
    </location>
</feature>
<dbReference type="EMBL" id="JADKMA010000343">
    <property type="protein sequence ID" value="MBO8196562.1"/>
    <property type="molecule type" value="Genomic_DNA"/>
</dbReference>
<evidence type="ECO:0000256" key="1">
    <source>
        <dbReference type="SAM" id="MobiDB-lite"/>
    </source>
</evidence>
<feature type="region of interest" description="Disordered" evidence="1">
    <location>
        <begin position="50"/>
        <end position="74"/>
    </location>
</feature>
<gene>
    <name evidence="3" type="ORF">ITI46_33765</name>
</gene>
<sequence>MHKSRSPIKVIVAILLVLAIVFLVAQCQADDGDCSTGSLGTTAMAPAAFSASKPVGKGGGKSSSSKGSGKKSKDDGHYGGFFSLPVFHIFHDHDHDCD</sequence>
<keyword evidence="4" id="KW-1185">Reference proteome</keyword>
<dbReference type="Proteomes" id="UP001519064">
    <property type="component" value="Unassembled WGS sequence"/>
</dbReference>
<dbReference type="RefSeq" id="WP_209243756.1">
    <property type="nucleotide sequence ID" value="NZ_JADKMA010000343.1"/>
</dbReference>
<feature type="signal peptide" evidence="2">
    <location>
        <begin position="1"/>
        <end position="29"/>
    </location>
</feature>
<evidence type="ECO:0000313" key="4">
    <source>
        <dbReference type="Proteomes" id="UP001519064"/>
    </source>
</evidence>
<keyword evidence="2" id="KW-0732">Signal</keyword>
<organism evidence="3 4">
    <name type="scientific">Streptomyces oryzae</name>
    <dbReference type="NCBI Taxonomy" id="1434886"/>
    <lineage>
        <taxon>Bacteria</taxon>
        <taxon>Bacillati</taxon>
        <taxon>Actinomycetota</taxon>
        <taxon>Actinomycetes</taxon>
        <taxon>Kitasatosporales</taxon>
        <taxon>Streptomycetaceae</taxon>
        <taxon>Streptomyces</taxon>
    </lineage>
</organism>
<accession>A0ABS3XMC3</accession>
<evidence type="ECO:0000313" key="3">
    <source>
        <dbReference type="EMBL" id="MBO8196562.1"/>
    </source>
</evidence>
<comment type="caution">
    <text evidence="3">The sequence shown here is derived from an EMBL/GenBank/DDBJ whole genome shotgun (WGS) entry which is preliminary data.</text>
</comment>
<reference evidence="3 4" key="1">
    <citation type="submission" date="2020-11" db="EMBL/GenBank/DDBJ databases">
        <title>Streptomyces spirodelae sp. nov., isolated from duckweed.</title>
        <authorList>
            <person name="Saimee Y."/>
            <person name="Duangmal K."/>
        </authorList>
    </citation>
    <scope>NUCLEOTIDE SEQUENCE [LARGE SCALE GENOMIC DNA]</scope>
    <source>
        <strain evidence="3 4">S16-07</strain>
    </source>
</reference>
<evidence type="ECO:0000256" key="2">
    <source>
        <dbReference type="SAM" id="SignalP"/>
    </source>
</evidence>
<name>A0ABS3XMC3_9ACTN</name>
<protein>
    <submittedName>
        <fullName evidence="3">Uncharacterized protein</fullName>
    </submittedName>
</protein>
<proteinExistence type="predicted"/>